<evidence type="ECO:0000313" key="2">
    <source>
        <dbReference type="EMBL" id="OLQ03095.1"/>
    </source>
</evidence>
<protein>
    <submittedName>
        <fullName evidence="2">Uncharacterized protein</fullName>
    </submittedName>
</protein>
<feature type="region of interest" description="Disordered" evidence="1">
    <location>
        <begin position="54"/>
        <end position="74"/>
    </location>
</feature>
<comment type="caution">
    <text evidence="2">The sequence shown here is derived from an EMBL/GenBank/DDBJ whole genome shotgun (WGS) entry which is preliminary data.</text>
</comment>
<dbReference type="AlphaFoldDB" id="A0A1Q9E6Q2"/>
<dbReference type="OrthoDB" id="345426at2759"/>
<proteinExistence type="predicted"/>
<reference evidence="2 3" key="1">
    <citation type="submission" date="2016-02" db="EMBL/GenBank/DDBJ databases">
        <title>Genome analysis of coral dinoflagellate symbionts highlights evolutionary adaptations to a symbiotic lifestyle.</title>
        <authorList>
            <person name="Aranda M."/>
            <person name="Li Y."/>
            <person name="Liew Y.J."/>
            <person name="Baumgarten S."/>
            <person name="Simakov O."/>
            <person name="Wilson M."/>
            <person name="Piel J."/>
            <person name="Ashoor H."/>
            <person name="Bougouffa S."/>
            <person name="Bajic V.B."/>
            <person name="Ryu T."/>
            <person name="Ravasi T."/>
            <person name="Bayer T."/>
            <person name="Micklem G."/>
            <person name="Kim H."/>
            <person name="Bhak J."/>
            <person name="Lajeunesse T.C."/>
            <person name="Voolstra C.R."/>
        </authorList>
    </citation>
    <scope>NUCLEOTIDE SEQUENCE [LARGE SCALE GENOMIC DNA]</scope>
    <source>
        <strain evidence="2 3">CCMP2467</strain>
    </source>
</reference>
<sequence>MMTVRLNLVVTLTMQRQTVTKTMMSAAKMKMVPVIMIHPMLSMVVYADAVDGAHDDGEDDNDDSNDGDDDDDGDGVLGACGRACTRGPLNRYAYIYVVSKGEAVVITGVDIKMGYIPFTPKGIVLLKVATMHPGVHMFGKEEVVPHWKTLRFDTSVVSLPEESTAHSCLRWTGVTSWVRSPPFSAEELEDLVLSMEGHDPALRMWDWEPYADLERIILLSRKARILVASDAGTLLRPPQLSGGGGFVTAVGLRWCSCGTSIWRRINDEIKAMWADELEDDLVRLWLKRGRCTALMKYLTKAVKANQQEFSILLFDGEKHHMVQNEILAIMGELADVVARELPRSRTQDERVYAELIMSRELVVSPGVADLGHRQLDQLLASTPYYQRQPQYFMVFEASLGEDIRYEAQIRGAEARAPSDCPGSQVYCHIDLLAARELPAMDEDGLVDPSYCIDVGDKGALVAAEAKGKVLLEMATPVPFPPLLVKILDRDERKVLGVTAGDTFEEVGQCVVKPTAERSHVASADPNKRLDCNEQDYV</sequence>
<name>A0A1Q9E6Q2_SYMMI</name>
<keyword evidence="3" id="KW-1185">Reference proteome</keyword>
<feature type="compositionally biased region" description="Acidic residues" evidence="1">
    <location>
        <begin position="56"/>
        <end position="74"/>
    </location>
</feature>
<organism evidence="2 3">
    <name type="scientific">Symbiodinium microadriaticum</name>
    <name type="common">Dinoflagellate</name>
    <name type="synonym">Zooxanthella microadriatica</name>
    <dbReference type="NCBI Taxonomy" id="2951"/>
    <lineage>
        <taxon>Eukaryota</taxon>
        <taxon>Sar</taxon>
        <taxon>Alveolata</taxon>
        <taxon>Dinophyceae</taxon>
        <taxon>Suessiales</taxon>
        <taxon>Symbiodiniaceae</taxon>
        <taxon>Symbiodinium</taxon>
    </lineage>
</organism>
<dbReference type="Proteomes" id="UP000186817">
    <property type="component" value="Unassembled WGS sequence"/>
</dbReference>
<accession>A0A1Q9E6Q2</accession>
<evidence type="ECO:0000256" key="1">
    <source>
        <dbReference type="SAM" id="MobiDB-lite"/>
    </source>
</evidence>
<evidence type="ECO:0000313" key="3">
    <source>
        <dbReference type="Proteomes" id="UP000186817"/>
    </source>
</evidence>
<dbReference type="EMBL" id="LSRX01000246">
    <property type="protein sequence ID" value="OLQ03095.1"/>
    <property type="molecule type" value="Genomic_DNA"/>
</dbReference>
<gene>
    <name evidence="2" type="ORF">AK812_SmicGene13976</name>
</gene>